<keyword evidence="7" id="KW-1185">Reference proteome</keyword>
<keyword evidence="3" id="KW-0238">DNA-binding</keyword>
<dbReference type="InterPro" id="IPR036390">
    <property type="entry name" value="WH_DNA-bd_sf"/>
</dbReference>
<dbReference type="PANTHER" id="PTHR30579">
    <property type="entry name" value="TRANSCRIPTIONAL REGULATOR"/>
    <property type="match status" value="1"/>
</dbReference>
<dbReference type="Pfam" id="PF00126">
    <property type="entry name" value="HTH_1"/>
    <property type="match status" value="1"/>
</dbReference>
<dbReference type="InterPro" id="IPR036388">
    <property type="entry name" value="WH-like_DNA-bd_sf"/>
</dbReference>
<proteinExistence type="inferred from homology"/>
<evidence type="ECO:0000313" key="7">
    <source>
        <dbReference type="Proteomes" id="UP001166585"/>
    </source>
</evidence>
<dbReference type="RefSeq" id="WP_213756295.1">
    <property type="nucleotide sequence ID" value="NZ_JAHCQH010000018.1"/>
</dbReference>
<dbReference type="PRINTS" id="PR00039">
    <property type="entry name" value="HTHLYSR"/>
</dbReference>
<dbReference type="Pfam" id="PF03466">
    <property type="entry name" value="LysR_substrate"/>
    <property type="match status" value="1"/>
</dbReference>
<dbReference type="InterPro" id="IPR005119">
    <property type="entry name" value="LysR_subst-bd"/>
</dbReference>
<dbReference type="InterPro" id="IPR000847">
    <property type="entry name" value="LysR_HTH_N"/>
</dbReference>
<dbReference type="Proteomes" id="UP001166585">
    <property type="component" value="Unassembled WGS sequence"/>
</dbReference>
<feature type="domain" description="HTH lysR-type" evidence="5">
    <location>
        <begin position="6"/>
        <end position="63"/>
    </location>
</feature>
<keyword evidence="4" id="KW-0804">Transcription</keyword>
<evidence type="ECO:0000313" key="6">
    <source>
        <dbReference type="EMBL" id="MBS9478363.1"/>
    </source>
</evidence>
<dbReference type="SUPFAM" id="SSF53850">
    <property type="entry name" value="Periplasmic binding protein-like II"/>
    <property type="match status" value="1"/>
</dbReference>
<dbReference type="Gene3D" id="1.10.10.10">
    <property type="entry name" value="Winged helix-like DNA-binding domain superfamily/Winged helix DNA-binding domain"/>
    <property type="match status" value="1"/>
</dbReference>
<dbReference type="Gene3D" id="3.40.190.10">
    <property type="entry name" value="Periplasmic binding protein-like II"/>
    <property type="match status" value="2"/>
</dbReference>
<dbReference type="EMBL" id="JAHCQH010000018">
    <property type="protein sequence ID" value="MBS9478363.1"/>
    <property type="molecule type" value="Genomic_DNA"/>
</dbReference>
<name>A0ABS5R9M9_9HYPH</name>
<sequence>MTEQPLDLDLVLAFVRVAEFSSFTRAAEALGATQAGISLKVRKLEQRLGRTLLERTPRLVRLTPDGTAFLDRARRLLAMEREAWLWDRPNPPCLRLGFSDHAVGDALAPLLRRVAAAVPDLRMEVQLGFSRSLLDAYDSGAFDAVIVRREGDRRDGELLRRDPYGWFAARDFAPGGTRLPLALLAAPCGVRATATRALEAAGIGWSEAFVGGSVSSVAAAVAAGIAIAPMAAHLAPPGSTELSRRLNLPPLPPAPVMLISRAGEPAARRALAELAAGLRPTRGERA</sequence>
<gene>
    <name evidence="6" type="ORF">KIP89_14710</name>
</gene>
<comment type="caution">
    <text evidence="6">The sequence shown here is derived from an EMBL/GenBank/DDBJ whole genome shotgun (WGS) entry which is preliminary data.</text>
</comment>
<dbReference type="PANTHER" id="PTHR30579:SF7">
    <property type="entry name" value="HTH-TYPE TRANSCRIPTIONAL REGULATOR LRHA-RELATED"/>
    <property type="match status" value="1"/>
</dbReference>
<dbReference type="PROSITE" id="PS50931">
    <property type="entry name" value="HTH_LYSR"/>
    <property type="match status" value="1"/>
</dbReference>
<evidence type="ECO:0000256" key="3">
    <source>
        <dbReference type="ARBA" id="ARBA00023125"/>
    </source>
</evidence>
<organism evidence="6 7">
    <name type="scientific">Ancylobacter radicis</name>
    <dbReference type="NCBI Taxonomy" id="2836179"/>
    <lineage>
        <taxon>Bacteria</taxon>
        <taxon>Pseudomonadati</taxon>
        <taxon>Pseudomonadota</taxon>
        <taxon>Alphaproteobacteria</taxon>
        <taxon>Hyphomicrobiales</taxon>
        <taxon>Xanthobacteraceae</taxon>
        <taxon>Ancylobacter</taxon>
    </lineage>
</organism>
<comment type="similarity">
    <text evidence="1">Belongs to the LysR transcriptional regulatory family.</text>
</comment>
<accession>A0ABS5R9M9</accession>
<evidence type="ECO:0000259" key="5">
    <source>
        <dbReference type="PROSITE" id="PS50931"/>
    </source>
</evidence>
<keyword evidence="2" id="KW-0805">Transcription regulation</keyword>
<dbReference type="SUPFAM" id="SSF46785">
    <property type="entry name" value="Winged helix' DNA-binding domain"/>
    <property type="match status" value="1"/>
</dbReference>
<evidence type="ECO:0000256" key="1">
    <source>
        <dbReference type="ARBA" id="ARBA00009437"/>
    </source>
</evidence>
<evidence type="ECO:0000256" key="2">
    <source>
        <dbReference type="ARBA" id="ARBA00023015"/>
    </source>
</evidence>
<reference evidence="6" key="1">
    <citation type="submission" date="2021-05" db="EMBL/GenBank/DDBJ databases">
        <authorList>
            <person name="Sun Q."/>
            <person name="Inoue M."/>
        </authorList>
    </citation>
    <scope>NUCLEOTIDE SEQUENCE</scope>
    <source>
        <strain evidence="6">VKM B-3255</strain>
    </source>
</reference>
<evidence type="ECO:0000256" key="4">
    <source>
        <dbReference type="ARBA" id="ARBA00023163"/>
    </source>
</evidence>
<protein>
    <submittedName>
        <fullName evidence="6">LysR family transcriptional regulator</fullName>
    </submittedName>
</protein>
<dbReference type="InterPro" id="IPR050176">
    <property type="entry name" value="LTTR"/>
</dbReference>